<reference evidence="2 3" key="1">
    <citation type="submission" date="2017-03" db="EMBL/GenBank/DDBJ databases">
        <authorList>
            <person name="Afonso C.L."/>
            <person name="Miller P.J."/>
            <person name="Scott M.A."/>
            <person name="Spackman E."/>
            <person name="Goraichik I."/>
            <person name="Dimitrov K.M."/>
            <person name="Suarez D.L."/>
            <person name="Swayne D.E."/>
        </authorList>
    </citation>
    <scope>NUCLEOTIDE SEQUENCE [LARGE SCALE GENOMIC DNA]</scope>
    <source>
        <strain evidence="2 3">CECT 7751</strain>
    </source>
</reference>
<dbReference type="InterPro" id="IPR018037">
    <property type="entry name" value="FixH_proteobacterial"/>
</dbReference>
<dbReference type="Proteomes" id="UP000193963">
    <property type="component" value="Unassembled WGS sequence"/>
</dbReference>
<dbReference type="AlphaFoldDB" id="A0A1X6ZJP0"/>
<dbReference type="InterPro" id="IPR008620">
    <property type="entry name" value="FixH"/>
</dbReference>
<evidence type="ECO:0000313" key="2">
    <source>
        <dbReference type="EMBL" id="SLN52977.1"/>
    </source>
</evidence>
<protein>
    <submittedName>
        <fullName evidence="2">FixH</fullName>
    </submittedName>
</protein>
<sequence length="158" mass="17379">MSDTAEPTGFTLKGWHVLAIFVAAFGIIITVNVVMATKAVRTFPGLEVDNTYVFSQEFDGRVADQERLGWTVEARDVGEMLTIAITDSDGRPVRAKEMTATIGRPTDSTDDVVPQFAYNGTAYETPLAVGEGRWIVRFSAIAEDGTEFLQRLELQVEN</sequence>
<dbReference type="EMBL" id="FWFN01000005">
    <property type="protein sequence ID" value="SLN52977.1"/>
    <property type="molecule type" value="Genomic_DNA"/>
</dbReference>
<evidence type="ECO:0000313" key="3">
    <source>
        <dbReference type="Proteomes" id="UP000193963"/>
    </source>
</evidence>
<dbReference type="RefSeq" id="WP_085888599.1">
    <property type="nucleotide sequence ID" value="NZ_FWFN01000005.1"/>
</dbReference>
<keyword evidence="1" id="KW-1133">Transmembrane helix</keyword>
<feature type="transmembrane region" description="Helical" evidence="1">
    <location>
        <begin position="15"/>
        <end position="35"/>
    </location>
</feature>
<keyword evidence="1" id="KW-0812">Transmembrane</keyword>
<dbReference type="OrthoDB" id="1495896at2"/>
<keyword evidence="3" id="KW-1185">Reference proteome</keyword>
<proteinExistence type="predicted"/>
<accession>A0A1X6ZJP0</accession>
<dbReference type="PIRSF" id="PIRSF011386">
    <property type="entry name" value="FixH"/>
    <property type="match status" value="1"/>
</dbReference>
<organism evidence="2 3">
    <name type="scientific">Pseudooceanicola marinus</name>
    <dbReference type="NCBI Taxonomy" id="396013"/>
    <lineage>
        <taxon>Bacteria</taxon>
        <taxon>Pseudomonadati</taxon>
        <taxon>Pseudomonadota</taxon>
        <taxon>Alphaproteobacteria</taxon>
        <taxon>Rhodobacterales</taxon>
        <taxon>Paracoccaceae</taxon>
        <taxon>Pseudooceanicola</taxon>
    </lineage>
</organism>
<name>A0A1X6ZJP0_9RHOB</name>
<evidence type="ECO:0000256" key="1">
    <source>
        <dbReference type="SAM" id="Phobius"/>
    </source>
</evidence>
<gene>
    <name evidence="2" type="ORF">PSM7751_02544</name>
</gene>
<dbReference type="Pfam" id="PF05751">
    <property type="entry name" value="FixH"/>
    <property type="match status" value="1"/>
</dbReference>
<keyword evidence="1" id="KW-0472">Membrane</keyword>